<keyword evidence="2" id="KW-0964">Secreted</keyword>
<feature type="domain" description="CFEM" evidence="5">
    <location>
        <begin position="32"/>
        <end position="81"/>
    </location>
</feature>
<dbReference type="EMBL" id="KN838697">
    <property type="protein sequence ID" value="KIJ97305.1"/>
    <property type="molecule type" value="Genomic_DNA"/>
</dbReference>
<evidence type="ECO:0000256" key="4">
    <source>
        <dbReference type="ARBA" id="ARBA00023157"/>
    </source>
</evidence>
<dbReference type="InterPro" id="IPR008427">
    <property type="entry name" value="Extracellular_membr_CFEM_dom"/>
</dbReference>
<sequence>MSGDGSYTGLHDSLEESPSYASLLAHILFRRENLSDCLIACISSIDLGGCSASDYTCILKNQVCIDSLAICVEQTCPDSVIPAITTGTGVSPNDGYGVTSPGLYHLLSLLGLS</sequence>
<evidence type="ECO:0000259" key="5">
    <source>
        <dbReference type="Pfam" id="PF05730"/>
    </source>
</evidence>
<dbReference type="OrthoDB" id="3065412at2759"/>
<protein>
    <submittedName>
        <fullName evidence="6">Unplaced genomic scaffold K443scaffold_162, whole genome shotgun sequence</fullName>
    </submittedName>
</protein>
<reference evidence="7" key="2">
    <citation type="submission" date="2015-01" db="EMBL/GenBank/DDBJ databases">
        <title>Evolutionary Origins and Diversification of the Mycorrhizal Mutualists.</title>
        <authorList>
            <consortium name="DOE Joint Genome Institute"/>
            <consortium name="Mycorrhizal Genomics Consortium"/>
            <person name="Kohler A."/>
            <person name="Kuo A."/>
            <person name="Nagy L.G."/>
            <person name="Floudas D."/>
            <person name="Copeland A."/>
            <person name="Barry K.W."/>
            <person name="Cichocki N."/>
            <person name="Veneault-Fourrey C."/>
            <person name="LaButti K."/>
            <person name="Lindquist E.A."/>
            <person name="Lipzen A."/>
            <person name="Lundell T."/>
            <person name="Morin E."/>
            <person name="Murat C."/>
            <person name="Riley R."/>
            <person name="Ohm R."/>
            <person name="Sun H."/>
            <person name="Tunlid A."/>
            <person name="Henrissat B."/>
            <person name="Grigoriev I.V."/>
            <person name="Hibbett D.S."/>
            <person name="Martin F."/>
        </authorList>
    </citation>
    <scope>NUCLEOTIDE SEQUENCE [LARGE SCALE GENOMIC DNA]</scope>
    <source>
        <strain evidence="7">LaAM-08-1</strain>
    </source>
</reference>
<accession>A0A0C9WX74</accession>
<dbReference type="GO" id="GO:0005576">
    <property type="term" value="C:extracellular region"/>
    <property type="evidence" value="ECO:0007669"/>
    <property type="project" value="UniProtKB-SubCell"/>
</dbReference>
<evidence type="ECO:0000313" key="6">
    <source>
        <dbReference type="EMBL" id="KIJ97305.1"/>
    </source>
</evidence>
<evidence type="ECO:0000256" key="3">
    <source>
        <dbReference type="ARBA" id="ARBA00022729"/>
    </source>
</evidence>
<dbReference type="HOGENOM" id="CLU_2133890_0_0_1"/>
<dbReference type="Pfam" id="PF05730">
    <property type="entry name" value="CFEM"/>
    <property type="match status" value="1"/>
</dbReference>
<evidence type="ECO:0000256" key="2">
    <source>
        <dbReference type="ARBA" id="ARBA00022525"/>
    </source>
</evidence>
<keyword evidence="3" id="KW-0732">Signal</keyword>
<organism evidence="6 7">
    <name type="scientific">Laccaria amethystina LaAM-08-1</name>
    <dbReference type="NCBI Taxonomy" id="1095629"/>
    <lineage>
        <taxon>Eukaryota</taxon>
        <taxon>Fungi</taxon>
        <taxon>Dikarya</taxon>
        <taxon>Basidiomycota</taxon>
        <taxon>Agaricomycotina</taxon>
        <taxon>Agaricomycetes</taxon>
        <taxon>Agaricomycetidae</taxon>
        <taxon>Agaricales</taxon>
        <taxon>Agaricineae</taxon>
        <taxon>Hydnangiaceae</taxon>
        <taxon>Laccaria</taxon>
    </lineage>
</organism>
<evidence type="ECO:0000313" key="7">
    <source>
        <dbReference type="Proteomes" id="UP000054477"/>
    </source>
</evidence>
<comment type="subcellular location">
    <subcellularLocation>
        <location evidence="1">Secreted</location>
    </subcellularLocation>
</comment>
<keyword evidence="4" id="KW-1015">Disulfide bond</keyword>
<name>A0A0C9WX74_9AGAR</name>
<proteinExistence type="predicted"/>
<dbReference type="Proteomes" id="UP000054477">
    <property type="component" value="Unassembled WGS sequence"/>
</dbReference>
<evidence type="ECO:0000256" key="1">
    <source>
        <dbReference type="ARBA" id="ARBA00004613"/>
    </source>
</evidence>
<keyword evidence="7" id="KW-1185">Reference proteome</keyword>
<reference evidence="6 7" key="1">
    <citation type="submission" date="2014-04" db="EMBL/GenBank/DDBJ databases">
        <authorList>
            <consortium name="DOE Joint Genome Institute"/>
            <person name="Kuo A."/>
            <person name="Kohler A."/>
            <person name="Nagy L.G."/>
            <person name="Floudas D."/>
            <person name="Copeland A."/>
            <person name="Barry K.W."/>
            <person name="Cichocki N."/>
            <person name="Veneault-Fourrey C."/>
            <person name="LaButti K."/>
            <person name="Lindquist E.A."/>
            <person name="Lipzen A."/>
            <person name="Lundell T."/>
            <person name="Morin E."/>
            <person name="Murat C."/>
            <person name="Sun H."/>
            <person name="Tunlid A."/>
            <person name="Henrissat B."/>
            <person name="Grigoriev I.V."/>
            <person name="Hibbett D.S."/>
            <person name="Martin F."/>
            <person name="Nordberg H.P."/>
            <person name="Cantor M.N."/>
            <person name="Hua S.X."/>
        </authorList>
    </citation>
    <scope>NUCLEOTIDE SEQUENCE [LARGE SCALE GENOMIC DNA]</scope>
    <source>
        <strain evidence="6 7">LaAM-08-1</strain>
    </source>
</reference>
<gene>
    <name evidence="6" type="ORF">K443DRAFT_255663</name>
</gene>
<dbReference type="AlphaFoldDB" id="A0A0C9WX74"/>